<dbReference type="RefSeq" id="WP_144843517.1">
    <property type="nucleotide sequence ID" value="NZ_VMRJ01000001.1"/>
</dbReference>
<name>A0A558C249_9BACT</name>
<accession>A0A558C249</accession>
<dbReference type="Proteomes" id="UP000317624">
    <property type="component" value="Unassembled WGS sequence"/>
</dbReference>
<proteinExistence type="predicted"/>
<protein>
    <submittedName>
        <fullName evidence="1">Uncharacterized protein</fullName>
    </submittedName>
</protein>
<comment type="caution">
    <text evidence="1">The sequence shown here is derived from an EMBL/GenBank/DDBJ whole genome shotgun (WGS) entry which is preliminary data.</text>
</comment>
<evidence type="ECO:0000313" key="2">
    <source>
        <dbReference type="Proteomes" id="UP000317624"/>
    </source>
</evidence>
<organism evidence="1 2">
    <name type="scientific">Hymenobacter setariae</name>
    <dbReference type="NCBI Taxonomy" id="2594794"/>
    <lineage>
        <taxon>Bacteria</taxon>
        <taxon>Pseudomonadati</taxon>
        <taxon>Bacteroidota</taxon>
        <taxon>Cytophagia</taxon>
        <taxon>Cytophagales</taxon>
        <taxon>Hymenobacteraceae</taxon>
        <taxon>Hymenobacter</taxon>
    </lineage>
</organism>
<dbReference type="EMBL" id="VMRJ01000001">
    <property type="protein sequence ID" value="TVT42863.1"/>
    <property type="molecule type" value="Genomic_DNA"/>
</dbReference>
<dbReference type="OrthoDB" id="879781at2"/>
<sequence length="71" mass="7766">MKNILFIAALVVSLGLIGFLYQRLSATEAALKEAQQHFNDCQQVTFQLQNQLSADEKNAEAQGTTAPSVIK</sequence>
<reference evidence="1 2" key="1">
    <citation type="submission" date="2019-07" db="EMBL/GenBank/DDBJ databases">
        <title>Hymenobacter sp. straun FUR1 Genome sequencing and assembly.</title>
        <authorList>
            <person name="Chhetri G."/>
        </authorList>
    </citation>
    <scope>NUCLEOTIDE SEQUENCE [LARGE SCALE GENOMIC DNA]</scope>
    <source>
        <strain evidence="1 2">Fur1</strain>
    </source>
</reference>
<gene>
    <name evidence="1" type="ORF">FNT36_01860</name>
</gene>
<evidence type="ECO:0000313" key="1">
    <source>
        <dbReference type="EMBL" id="TVT42863.1"/>
    </source>
</evidence>
<keyword evidence="2" id="KW-1185">Reference proteome</keyword>
<dbReference type="AlphaFoldDB" id="A0A558C249"/>